<evidence type="ECO:0000313" key="14">
    <source>
        <dbReference type="Proteomes" id="UP000001645"/>
    </source>
</evidence>
<organism evidence="13 14">
    <name type="scientific">Meleagris gallopavo</name>
    <name type="common">Wild turkey</name>
    <dbReference type="NCBI Taxonomy" id="9103"/>
    <lineage>
        <taxon>Eukaryota</taxon>
        <taxon>Metazoa</taxon>
        <taxon>Chordata</taxon>
        <taxon>Craniata</taxon>
        <taxon>Vertebrata</taxon>
        <taxon>Euteleostomi</taxon>
        <taxon>Archelosauria</taxon>
        <taxon>Archosauria</taxon>
        <taxon>Dinosauria</taxon>
        <taxon>Saurischia</taxon>
        <taxon>Theropoda</taxon>
        <taxon>Coelurosauria</taxon>
        <taxon>Aves</taxon>
        <taxon>Neognathae</taxon>
        <taxon>Galloanserae</taxon>
        <taxon>Galliformes</taxon>
        <taxon>Phasianidae</taxon>
        <taxon>Meleagridinae</taxon>
        <taxon>Meleagris</taxon>
    </lineage>
</organism>
<dbReference type="GO" id="GO:0006506">
    <property type="term" value="P:GPI anchor biosynthetic process"/>
    <property type="evidence" value="ECO:0007669"/>
    <property type="project" value="UniProtKB-KW"/>
</dbReference>
<dbReference type="OrthoDB" id="506011at2759"/>
<gene>
    <name evidence="13" type="primary">PGAP2</name>
</gene>
<evidence type="ECO:0000256" key="10">
    <source>
        <dbReference type="ARBA" id="ARBA00093676"/>
    </source>
</evidence>
<evidence type="ECO:0000256" key="7">
    <source>
        <dbReference type="ARBA" id="ARBA00023136"/>
    </source>
</evidence>
<comment type="subcellular location">
    <subcellularLocation>
        <location evidence="1">Golgi apparatus membrane</location>
        <topology evidence="1">Multi-pass membrane protein</topology>
    </subcellularLocation>
</comment>
<name>A0A803Y9N4_MELGA</name>
<feature type="transmembrane region" description="Helical" evidence="11">
    <location>
        <begin position="247"/>
        <end position="266"/>
    </location>
</feature>
<reference evidence="13 14" key="1">
    <citation type="journal article" date="2010" name="PLoS Biol.">
        <title>Multi-platform next-generation sequencing of the domestic turkey (Meleagris gallopavo): genome assembly and analysis.</title>
        <authorList>
            <person name="Dalloul R.A."/>
            <person name="Long J.A."/>
            <person name="Zimin A.V."/>
            <person name="Aslam L."/>
            <person name="Beal K."/>
            <person name="Blomberg L.A."/>
            <person name="Bouffard P."/>
            <person name="Burt D.W."/>
            <person name="Crasta O."/>
            <person name="Crooijmans R.P."/>
            <person name="Cooper K."/>
            <person name="Coulombe R.A."/>
            <person name="De S."/>
            <person name="Delany M.E."/>
            <person name="Dodgson J.B."/>
            <person name="Dong J.J."/>
            <person name="Evans C."/>
            <person name="Frederickson K.M."/>
            <person name="Flicek P."/>
            <person name="Florea L."/>
            <person name="Folkerts O."/>
            <person name="Groenen M.A."/>
            <person name="Harkins T.T."/>
            <person name="Herrero J."/>
            <person name="Hoffmann S."/>
            <person name="Megens H.J."/>
            <person name="Jiang A."/>
            <person name="de Jong P."/>
            <person name="Kaiser P."/>
            <person name="Kim H."/>
            <person name="Kim K.W."/>
            <person name="Kim S."/>
            <person name="Langenberger D."/>
            <person name="Lee M.K."/>
            <person name="Lee T."/>
            <person name="Mane S."/>
            <person name="Marcais G."/>
            <person name="Marz M."/>
            <person name="McElroy A.P."/>
            <person name="Modise T."/>
            <person name="Nefedov M."/>
            <person name="Notredame C."/>
            <person name="Paton I.R."/>
            <person name="Payne W.S."/>
            <person name="Pertea G."/>
            <person name="Prickett D."/>
            <person name="Puiu D."/>
            <person name="Qioa D."/>
            <person name="Raineri E."/>
            <person name="Ruffier M."/>
            <person name="Salzberg S.L."/>
            <person name="Schatz M.C."/>
            <person name="Scheuring C."/>
            <person name="Schmidt C.J."/>
            <person name="Schroeder S."/>
            <person name="Searle S.M."/>
            <person name="Smith E.J."/>
            <person name="Smith J."/>
            <person name="Sonstegard T.S."/>
            <person name="Stadler P.F."/>
            <person name="Tafer H."/>
            <person name="Tu Z.J."/>
            <person name="Van Tassell C.P."/>
            <person name="Vilella A.J."/>
            <person name="Williams K.P."/>
            <person name="Yorke J.A."/>
            <person name="Zhang L."/>
            <person name="Zhang H.B."/>
            <person name="Zhang X."/>
            <person name="Zhang Y."/>
            <person name="Reed K.M."/>
        </authorList>
    </citation>
    <scope>NUCLEOTIDE SEQUENCE [LARGE SCALE GENOMIC DNA]</scope>
</reference>
<evidence type="ECO:0000313" key="13">
    <source>
        <dbReference type="Ensembl" id="ENSMGAP00000028481.1"/>
    </source>
</evidence>
<keyword evidence="4 11" id="KW-0812">Transmembrane</keyword>
<feature type="transmembrane region" description="Helical" evidence="11">
    <location>
        <begin position="68"/>
        <end position="89"/>
    </location>
</feature>
<feature type="domain" description="CWH43-like N-terminal" evidence="12">
    <location>
        <begin position="65"/>
        <end position="276"/>
    </location>
</feature>
<keyword evidence="3" id="KW-0337">GPI-anchor biosynthesis</keyword>
<accession>A0A803Y9N4</accession>
<dbReference type="Proteomes" id="UP000001645">
    <property type="component" value="Chromosome 1"/>
</dbReference>
<dbReference type="InterPro" id="IPR019402">
    <property type="entry name" value="CWH43_N"/>
</dbReference>
<feature type="transmembrane region" description="Helical" evidence="11">
    <location>
        <begin position="163"/>
        <end position="181"/>
    </location>
</feature>
<dbReference type="InterPro" id="IPR039545">
    <property type="entry name" value="PGAP2"/>
</dbReference>
<dbReference type="GO" id="GO:0000139">
    <property type="term" value="C:Golgi membrane"/>
    <property type="evidence" value="ECO:0007669"/>
    <property type="project" value="UniProtKB-SubCell"/>
</dbReference>
<dbReference type="Ensembl" id="ENSMGAT00000028239.1">
    <property type="protein sequence ID" value="ENSMGAP00000028481.1"/>
    <property type="gene ID" value="ENSMGAG00000004172.3"/>
</dbReference>
<comment type="similarity">
    <text evidence="2">Belongs to the PGAP2 family.</text>
</comment>
<sequence>MQSHVSQPRGAELEACPTQLILLSASGAFIQLSGCCETPAVPRSISMLQVPLPLDRDGILFRLRFTTLAVWTVFCPLFGFLFCVIWSLLFHFKETTATHCGVPNYLPSISAAIGGETPQRYVWRLCIGLHSAPRFLVAVAYWNHYQSCHCSHPRYLRLCHLNLLLNLLENFALLVLTYVSSSENYGAQILQVETAALLHHLHHLLHCRLCLFPPQLVLQTWRYGHSWVWGNRGVPALPSDPPCFLPTVYTIFAFLEYVVVFSNMAFHMTAFWDFSNKELVVGPHSRGTVAAWDTRADSRCLFAVGWQSSCCLW</sequence>
<proteinExistence type="inferred from homology"/>
<reference evidence="13" key="2">
    <citation type="submission" date="2025-08" db="UniProtKB">
        <authorList>
            <consortium name="Ensembl"/>
        </authorList>
    </citation>
    <scope>IDENTIFICATION</scope>
</reference>
<evidence type="ECO:0000256" key="6">
    <source>
        <dbReference type="ARBA" id="ARBA00023034"/>
    </source>
</evidence>
<dbReference type="PANTHER" id="PTHR12892">
    <property type="entry name" value="FGF RECEPTOR ACTIVATING PROTEIN 1"/>
    <property type="match status" value="1"/>
</dbReference>
<evidence type="ECO:0000256" key="5">
    <source>
        <dbReference type="ARBA" id="ARBA00022989"/>
    </source>
</evidence>
<keyword evidence="14" id="KW-1185">Reference proteome</keyword>
<keyword evidence="5 11" id="KW-1133">Transmembrane helix</keyword>
<comment type="function">
    <text evidence="8">Involved in the fatty acid remodeling steps of GPI-anchor maturation where the unsaturated acyl chain at sn-2 of inositol phosphate is replaced by a saturated stearoyl chain. May catalyze the second step of the fatty acid remodeling, by reacylating a lyso-GPI intermediate at sn-2 of inositol phosphate by a saturated chain. The fatty acid remodeling steps is critical for the integration of GPI-APs into lipid rafts.</text>
</comment>
<evidence type="ECO:0000256" key="9">
    <source>
        <dbReference type="ARBA" id="ARBA00093632"/>
    </source>
</evidence>
<evidence type="ECO:0000256" key="1">
    <source>
        <dbReference type="ARBA" id="ARBA00004653"/>
    </source>
</evidence>
<dbReference type="GO" id="GO:0005789">
    <property type="term" value="C:endoplasmic reticulum membrane"/>
    <property type="evidence" value="ECO:0007669"/>
    <property type="project" value="TreeGrafter"/>
</dbReference>
<evidence type="ECO:0000259" key="12">
    <source>
        <dbReference type="Pfam" id="PF10277"/>
    </source>
</evidence>
<protein>
    <recommendedName>
        <fullName evidence="9">Acyltransferase PGAP2</fullName>
    </recommendedName>
    <alternativeName>
        <fullName evidence="10">Post-GPI attachment to proteins factor 2</fullName>
    </alternativeName>
</protein>
<dbReference type="PANTHER" id="PTHR12892:SF11">
    <property type="entry name" value="POST-GPI ATTACHMENT TO PROTEINS FACTOR 2"/>
    <property type="match status" value="1"/>
</dbReference>
<evidence type="ECO:0000256" key="11">
    <source>
        <dbReference type="SAM" id="Phobius"/>
    </source>
</evidence>
<evidence type="ECO:0000256" key="3">
    <source>
        <dbReference type="ARBA" id="ARBA00022502"/>
    </source>
</evidence>
<evidence type="ECO:0000256" key="2">
    <source>
        <dbReference type="ARBA" id="ARBA00007414"/>
    </source>
</evidence>
<dbReference type="Bgee" id="ENSMGAG00000004172">
    <property type="expression patterns" value="Expressed in pectoralis major and 17 other cell types or tissues"/>
</dbReference>
<dbReference type="Pfam" id="PF10277">
    <property type="entry name" value="Frag1"/>
    <property type="match status" value="1"/>
</dbReference>
<keyword evidence="7 11" id="KW-0472">Membrane</keyword>
<reference evidence="13" key="3">
    <citation type="submission" date="2025-09" db="UniProtKB">
        <authorList>
            <consortium name="Ensembl"/>
        </authorList>
    </citation>
    <scope>IDENTIFICATION</scope>
</reference>
<keyword evidence="6" id="KW-0333">Golgi apparatus</keyword>
<evidence type="ECO:0000256" key="8">
    <source>
        <dbReference type="ARBA" id="ARBA00093421"/>
    </source>
</evidence>
<evidence type="ECO:0000256" key="4">
    <source>
        <dbReference type="ARBA" id="ARBA00022692"/>
    </source>
</evidence>
<dbReference type="GeneTree" id="ENSGT00510000047299"/>
<dbReference type="AlphaFoldDB" id="A0A803Y9N4"/>